<dbReference type="AlphaFoldDB" id="A0A977KBQ3"/>
<dbReference type="GO" id="GO:0005737">
    <property type="term" value="C:cytoplasm"/>
    <property type="evidence" value="ECO:0007669"/>
    <property type="project" value="TreeGrafter"/>
</dbReference>
<dbReference type="InterPro" id="IPR015422">
    <property type="entry name" value="PyrdxlP-dep_Trfase_small"/>
</dbReference>
<dbReference type="Gene3D" id="3.40.640.10">
    <property type="entry name" value="Type I PLP-dependent aspartate aminotransferase-like (Major domain)"/>
    <property type="match status" value="1"/>
</dbReference>
<keyword evidence="4" id="KW-1185">Reference proteome</keyword>
<dbReference type="SUPFAM" id="SSF53383">
    <property type="entry name" value="PLP-dependent transferases"/>
    <property type="match status" value="1"/>
</dbReference>
<dbReference type="PANTHER" id="PTHR11808">
    <property type="entry name" value="TRANS-SULFURATION ENZYME FAMILY MEMBER"/>
    <property type="match status" value="1"/>
</dbReference>
<dbReference type="InterPro" id="IPR000277">
    <property type="entry name" value="Cys/Met-Metab_PyrdxlP-dep_enz"/>
</dbReference>
<name>A0A977KBQ3_9CREN</name>
<dbReference type="GO" id="GO:0030170">
    <property type="term" value="F:pyridoxal phosphate binding"/>
    <property type="evidence" value="ECO:0007669"/>
    <property type="project" value="InterPro"/>
</dbReference>
<dbReference type="CDD" id="cd00614">
    <property type="entry name" value="CGS_like"/>
    <property type="match status" value="1"/>
</dbReference>
<evidence type="ECO:0000313" key="4">
    <source>
        <dbReference type="Proteomes" id="UP001063698"/>
    </source>
</evidence>
<comment type="cofactor">
    <cofactor evidence="1">
        <name>pyridoxal 5'-phosphate</name>
        <dbReference type="ChEBI" id="CHEBI:597326"/>
    </cofactor>
</comment>
<dbReference type="GO" id="GO:0019346">
    <property type="term" value="P:transsulfuration"/>
    <property type="evidence" value="ECO:0007669"/>
    <property type="project" value="InterPro"/>
</dbReference>
<dbReference type="InterPro" id="IPR015421">
    <property type="entry name" value="PyrdxlP-dep_Trfase_major"/>
</dbReference>
<dbReference type="GO" id="GO:0016846">
    <property type="term" value="F:carbon-sulfur lyase activity"/>
    <property type="evidence" value="ECO:0007669"/>
    <property type="project" value="TreeGrafter"/>
</dbReference>
<evidence type="ECO:0000256" key="2">
    <source>
        <dbReference type="ARBA" id="ARBA00022898"/>
    </source>
</evidence>
<dbReference type="EMBL" id="CP006868">
    <property type="protein sequence ID" value="UXD21695.1"/>
    <property type="molecule type" value="Genomic_DNA"/>
</dbReference>
<keyword evidence="2" id="KW-0663">Pyridoxal phosphate</keyword>
<proteinExistence type="predicted"/>
<sequence>MEVIPVGFVEPEEEWEEETKLIHGGEYRDDQVGSIVTPIFVSVIYRYPEGNIYGYKYSRNSSPTIEALEKKVAYVEKGKDAVAFSSGMAAISSMLISMLRPGDKLVTTRDIYGTSYEMMTKLLGGFGIKVDEKAIGEKVLERIDKNTKVVFVETISNPLLIVPPIDEIAKVAEEVGAKLIVDNTFATPINFLPLEKGAYAVVHSASKYLAGHNDVLGGVMASNDTNYTIAVRNTRRLLGGIPDPQQVYFIIRGMKTLHVRVERQNKTALEIAKFLSEHPKVEKVHYPCLPDHPSYPIAKRLLKGCGGVVSFEVKGNGMDAIAVMKKVRVIQRTASLGGVESIITHPATMTHHTVPDDVRRELGIKDNLLRLSVGLESVQDLIEDLDRALKAI</sequence>
<dbReference type="GO" id="GO:0009086">
    <property type="term" value="P:methionine biosynthetic process"/>
    <property type="evidence" value="ECO:0007669"/>
    <property type="project" value="UniProtKB-ARBA"/>
</dbReference>
<dbReference type="FunFam" id="3.40.640.10:FF:000046">
    <property type="entry name" value="Cystathionine gamma-lyase"/>
    <property type="match status" value="1"/>
</dbReference>
<evidence type="ECO:0000256" key="1">
    <source>
        <dbReference type="ARBA" id="ARBA00001933"/>
    </source>
</evidence>
<dbReference type="PIRSF" id="PIRSF001434">
    <property type="entry name" value="CGS"/>
    <property type="match status" value="1"/>
</dbReference>
<protein>
    <submittedName>
        <fullName evidence="3">Cystathionine gamma-lyase</fullName>
    </submittedName>
</protein>
<gene>
    <name evidence="3" type="ORF">IPA_06925</name>
</gene>
<dbReference type="Gene3D" id="3.90.1150.10">
    <property type="entry name" value="Aspartate Aminotransferase, domain 1"/>
    <property type="match status" value="1"/>
</dbReference>
<evidence type="ECO:0000313" key="3">
    <source>
        <dbReference type="EMBL" id="UXD21695.1"/>
    </source>
</evidence>
<dbReference type="FunFam" id="3.90.1150.10:FF:000033">
    <property type="entry name" value="Cystathionine gamma-synthase"/>
    <property type="match status" value="1"/>
</dbReference>
<dbReference type="Pfam" id="PF01053">
    <property type="entry name" value="Cys_Met_Meta_PP"/>
    <property type="match status" value="1"/>
</dbReference>
<organism evidence="3 4">
    <name type="scientific">Ignicoccus pacificus DSM 13166</name>
    <dbReference type="NCBI Taxonomy" id="940294"/>
    <lineage>
        <taxon>Archaea</taxon>
        <taxon>Thermoproteota</taxon>
        <taxon>Thermoprotei</taxon>
        <taxon>Desulfurococcales</taxon>
        <taxon>Desulfurococcaceae</taxon>
        <taxon>Ignicoccus</taxon>
    </lineage>
</organism>
<accession>A0A977KBQ3</accession>
<dbReference type="InterPro" id="IPR015424">
    <property type="entry name" value="PyrdxlP-dep_Trfase"/>
</dbReference>
<dbReference type="KEGG" id="ipc:IPA_06925"/>
<dbReference type="Proteomes" id="UP001063698">
    <property type="component" value="Chromosome"/>
</dbReference>
<reference evidence="3" key="1">
    <citation type="submission" date="2013-11" db="EMBL/GenBank/DDBJ databases">
        <title>Comparative genomics of Ignicoccus.</title>
        <authorList>
            <person name="Podar M."/>
        </authorList>
    </citation>
    <scope>NUCLEOTIDE SEQUENCE</scope>
    <source>
        <strain evidence="3">DSM 13166</strain>
    </source>
</reference>